<evidence type="ECO:0000313" key="16">
    <source>
        <dbReference type="Proteomes" id="UP000266272"/>
    </source>
</evidence>
<dbReference type="Pfam" id="PF02046">
    <property type="entry name" value="COX6A"/>
    <property type="match status" value="1"/>
</dbReference>
<dbReference type="PANTHER" id="PTHR12830:SF9">
    <property type="entry name" value="ANAPHASE-PROMOTING COMPLEX SUBUNIT 5"/>
    <property type="match status" value="1"/>
</dbReference>
<dbReference type="OrthoDB" id="2504561at2759"/>
<evidence type="ECO:0000256" key="9">
    <source>
        <dbReference type="ARBA" id="ARBA00023128"/>
    </source>
</evidence>
<accession>A0A395P0L4</accession>
<dbReference type="STRING" id="490622.A0A395P0L4"/>
<keyword evidence="5" id="KW-0498">Mitosis</keyword>
<proteinExistence type="inferred from homology"/>
<evidence type="ECO:0000256" key="11">
    <source>
        <dbReference type="ARBA" id="ARBA00023306"/>
    </source>
</evidence>
<name>A0A395P0L4_TRIAR</name>
<keyword evidence="10" id="KW-0472">Membrane</keyword>
<protein>
    <recommendedName>
        <fullName evidence="3">Anaphase-promoting complex subunit 5</fullName>
    </recommendedName>
    <alternativeName>
        <fullName evidence="12">Cyclosome subunit 5</fullName>
    </alternativeName>
</protein>
<dbReference type="EMBL" id="PXOA01000018">
    <property type="protein sequence ID" value="RFU81895.1"/>
    <property type="molecule type" value="Genomic_DNA"/>
</dbReference>
<sequence>MFAARQVTRNAPRFAAQLRTPMQRRFASTAENEFITERQHIKEHAKGTTELWKKISIYAVVPALAIAGANAYWLWSEHWEHWSHLPPLPERTEYPYQNIRTKNFQWGDGDKTLFAYAKSHGLSRSPAVTWRSIELRLGYSNINRLSVFESKLGSQGKMARYLTPAKVGLLVLVELYIEEAIPSDAVVPVLSFIASHLIGYDPNGPATSQATRWTKAERAVSLVVSIKDFEKLLSSYPFLMGLPGKRLWDQFLNKLWGIDSLHALEEFFEHLSSTLSKTKEDLRKEGLDPDVPEPGVKLSHNSPLGAFVRRSRLEYQRLHFHDCTELWKDFVRYRQPSSHYQKRKNPDFSRYSFDNVLQRGELEDWDVDKVASLASVAYGDMLTGDRTGTLPVSIDDVENLLDFQIEQMQKYGNRIPLEIRHQFYDLLNDSFLIPSLTHYITFLDAWRAGDYPTAFDFLHRYFDYTMQHRDRLFYQYALMNLAVLQADFGCYKEAITAMLETVATARENRDMTCLNFSLNWLFHFGQAHPDLIRDLQSDNLLGTEKETLTFLRVKAREAGMWTLWSSVLLSEAKLCLINGDSIATALEYMVRSSQIIVEKNMKGMFGAQLGLYSSLWGRLGLGHLAAVSCEIFLRCHIYHSMFDDELKMISRFSLTLLEQGKYSEAMEILDKADENSLRSWKPSQYWYKYRGIIRLTRDLHHNNLDGAEQLLGQFLQSKGDDFEPDLALVVDTAHIDYLTRRGALSSASEKVDKMISELHEENRDICLQVKALLVKASLLDKCGRPQRAFSIALRAANLSLRARLISLLWAAIGAISNILVSMGEFEAATQLLTAILPRSLECEYPALTAKLYSYLADASMGLAGQCEMDIKVGENKEASRQEREAKGAEAIKAAINRRDDYLKRAAMAVQSAFDEYSNIEDINCQCEMMAKKAIIMKTLGDMALAADYAAAYAELKKKAESLSLDRGDAGQYT</sequence>
<dbReference type="UniPathway" id="UPA00143"/>
<keyword evidence="11" id="KW-0131">Cell cycle</keyword>
<evidence type="ECO:0000256" key="8">
    <source>
        <dbReference type="ARBA" id="ARBA00022946"/>
    </source>
</evidence>
<dbReference type="Pfam" id="PF12862">
    <property type="entry name" value="ANAPC5"/>
    <property type="match status" value="1"/>
</dbReference>
<dbReference type="InterPro" id="IPR036418">
    <property type="entry name" value="Cyt_c_oxidase_su6a_sf"/>
</dbReference>
<dbReference type="InterPro" id="IPR037679">
    <property type="entry name" value="Apc5"/>
</dbReference>
<keyword evidence="16" id="KW-1185">Reference proteome</keyword>
<dbReference type="InterPro" id="IPR011990">
    <property type="entry name" value="TPR-like_helical_dom_sf"/>
</dbReference>
<comment type="caution">
    <text evidence="15">The sequence shown here is derived from an EMBL/GenBank/DDBJ whole genome shotgun (WGS) entry which is preliminary data.</text>
</comment>
<dbReference type="Proteomes" id="UP000266272">
    <property type="component" value="Unassembled WGS sequence"/>
</dbReference>
<feature type="domain" description="Anaphase-promoting complex subunit 5" evidence="14">
    <location>
        <begin position="438"/>
        <end position="527"/>
    </location>
</feature>
<evidence type="ECO:0000256" key="1">
    <source>
        <dbReference type="ARBA" id="ARBA00004273"/>
    </source>
</evidence>
<dbReference type="GO" id="GO:0051301">
    <property type="term" value="P:cell division"/>
    <property type="evidence" value="ECO:0007669"/>
    <property type="project" value="UniProtKB-KW"/>
</dbReference>
<dbReference type="GO" id="GO:0005743">
    <property type="term" value="C:mitochondrial inner membrane"/>
    <property type="evidence" value="ECO:0007669"/>
    <property type="project" value="UniProtKB-SubCell"/>
</dbReference>
<dbReference type="SUPFAM" id="SSF48452">
    <property type="entry name" value="TPR-like"/>
    <property type="match status" value="1"/>
</dbReference>
<keyword evidence="4" id="KW-0132">Cell division</keyword>
<keyword evidence="8" id="KW-0809">Transit peptide</keyword>
<dbReference type="InterPro" id="IPR026000">
    <property type="entry name" value="Apc5_dom"/>
</dbReference>
<evidence type="ECO:0000256" key="6">
    <source>
        <dbReference type="ARBA" id="ARBA00022786"/>
    </source>
</evidence>
<evidence type="ECO:0000256" key="10">
    <source>
        <dbReference type="ARBA" id="ARBA00023136"/>
    </source>
</evidence>
<gene>
    <name evidence="15" type="ORF">TARUN_313</name>
</gene>
<evidence type="ECO:0000256" key="5">
    <source>
        <dbReference type="ARBA" id="ARBA00022776"/>
    </source>
</evidence>
<comment type="subcellular location">
    <subcellularLocation>
        <location evidence="1">Mitochondrion inner membrane</location>
    </subcellularLocation>
</comment>
<dbReference type="GO" id="GO:0005680">
    <property type="term" value="C:anaphase-promoting complex"/>
    <property type="evidence" value="ECO:0007669"/>
    <property type="project" value="InterPro"/>
</dbReference>
<dbReference type="PANTHER" id="PTHR12830">
    <property type="entry name" value="ANAPHASE-PROMOTING COMPLEX SUBUNIT 5"/>
    <property type="match status" value="1"/>
</dbReference>
<evidence type="ECO:0000256" key="4">
    <source>
        <dbReference type="ARBA" id="ARBA00022618"/>
    </source>
</evidence>
<evidence type="ECO:0000259" key="14">
    <source>
        <dbReference type="Pfam" id="PF12862"/>
    </source>
</evidence>
<organism evidence="15 16">
    <name type="scientific">Trichoderma arundinaceum</name>
    <dbReference type="NCBI Taxonomy" id="490622"/>
    <lineage>
        <taxon>Eukaryota</taxon>
        <taxon>Fungi</taxon>
        <taxon>Dikarya</taxon>
        <taxon>Ascomycota</taxon>
        <taxon>Pezizomycotina</taxon>
        <taxon>Sordariomycetes</taxon>
        <taxon>Hypocreomycetidae</taxon>
        <taxon>Hypocreales</taxon>
        <taxon>Hypocreaceae</taxon>
        <taxon>Trichoderma</taxon>
    </lineage>
</organism>
<dbReference type="InterPro" id="IPR001349">
    <property type="entry name" value="Cyt_c_oxidase_su6a"/>
</dbReference>
<keyword evidence="7" id="KW-0999">Mitochondrion inner membrane</keyword>
<keyword evidence="6" id="KW-0833">Ubl conjugation pathway</keyword>
<keyword evidence="9" id="KW-0496">Mitochondrion</keyword>
<evidence type="ECO:0000313" key="15">
    <source>
        <dbReference type="EMBL" id="RFU81895.1"/>
    </source>
</evidence>
<reference evidence="15 16" key="1">
    <citation type="journal article" date="2018" name="PLoS Pathog.">
        <title>Evolution of structural diversity of trichothecenes, a family of toxins produced by plant pathogenic and entomopathogenic fungi.</title>
        <authorList>
            <person name="Proctor R.H."/>
            <person name="McCormick S.P."/>
            <person name="Kim H.S."/>
            <person name="Cardoza R.E."/>
            <person name="Stanley A.M."/>
            <person name="Lindo L."/>
            <person name="Kelly A."/>
            <person name="Brown D.W."/>
            <person name="Lee T."/>
            <person name="Vaughan M.M."/>
            <person name="Alexander N.J."/>
            <person name="Busman M."/>
            <person name="Gutierrez S."/>
        </authorList>
    </citation>
    <scope>NUCLEOTIDE SEQUENCE [LARGE SCALE GENOMIC DNA]</scope>
    <source>
        <strain evidence="15 16">IBT 40837</strain>
    </source>
</reference>
<evidence type="ECO:0000256" key="2">
    <source>
        <dbReference type="ARBA" id="ARBA00007450"/>
    </source>
</evidence>
<dbReference type="SUPFAM" id="SSF81411">
    <property type="entry name" value="Mitochondrial cytochrome c oxidase subunit VIa"/>
    <property type="match status" value="1"/>
</dbReference>
<evidence type="ECO:0000256" key="13">
    <source>
        <dbReference type="ARBA" id="ARBA00045696"/>
    </source>
</evidence>
<dbReference type="GO" id="GO:0070979">
    <property type="term" value="P:protein K11-linked ubiquitination"/>
    <property type="evidence" value="ECO:0007669"/>
    <property type="project" value="TreeGrafter"/>
</dbReference>
<dbReference type="Gene3D" id="4.10.95.10">
    <property type="entry name" value="Cytochrome c oxidase, subunit VIa"/>
    <property type="match status" value="1"/>
</dbReference>
<dbReference type="AlphaFoldDB" id="A0A395P0L4"/>
<evidence type="ECO:0000256" key="12">
    <source>
        <dbReference type="ARBA" id="ARBA00031069"/>
    </source>
</evidence>
<dbReference type="GO" id="GO:0045842">
    <property type="term" value="P:positive regulation of mitotic metaphase/anaphase transition"/>
    <property type="evidence" value="ECO:0007669"/>
    <property type="project" value="TreeGrafter"/>
</dbReference>
<comment type="function">
    <text evidence="13">Component of the anaphase promoting complex/cyclosome (APC/C), a cell cycle-regulated E3 ubiquitin ligase that controls progression through mitosis and the G1 phase of the cell cycle. The APC/C complex acts by mediating ubiquitination and subsequent degradation of target proteins: it mainly mediates the formation of 'Lys-11'-linked polyubiquitin chains and, to a lower extent, the formation of 'Lys-48'- and 'Lys-63'-linked polyubiquitin chains. The APC/C complex catalyzes assembly of branched 'Lys-11'-/'Lys-48'-linked branched ubiquitin chains on target proteins.</text>
</comment>
<dbReference type="GO" id="GO:0031145">
    <property type="term" value="P:anaphase-promoting complex-dependent catabolic process"/>
    <property type="evidence" value="ECO:0007669"/>
    <property type="project" value="TreeGrafter"/>
</dbReference>
<comment type="similarity">
    <text evidence="2">Belongs to the APC5 family.</text>
</comment>
<dbReference type="Gene3D" id="1.25.40.10">
    <property type="entry name" value="Tetratricopeptide repeat domain"/>
    <property type="match status" value="1"/>
</dbReference>
<evidence type="ECO:0000256" key="3">
    <source>
        <dbReference type="ARBA" id="ARBA00016066"/>
    </source>
</evidence>
<evidence type="ECO:0000256" key="7">
    <source>
        <dbReference type="ARBA" id="ARBA00022792"/>
    </source>
</evidence>